<accession>A0AAW8AU79</accession>
<dbReference type="Proteomes" id="UP001242129">
    <property type="component" value="Unassembled WGS sequence"/>
</dbReference>
<gene>
    <name evidence="2" type="ORF">Q8G51_00335</name>
</gene>
<evidence type="ECO:0000313" key="3">
    <source>
        <dbReference type="Proteomes" id="UP001242129"/>
    </source>
</evidence>
<dbReference type="RefSeq" id="WP_305157576.1">
    <property type="nucleotide sequence ID" value="NZ_JAUUUQ010000001.1"/>
</dbReference>
<feature type="coiled-coil region" evidence="1">
    <location>
        <begin position="1"/>
        <end position="31"/>
    </location>
</feature>
<dbReference type="EMBL" id="JAUUUS010000001">
    <property type="protein sequence ID" value="MDP1446324.1"/>
    <property type="molecule type" value="Genomic_DNA"/>
</dbReference>
<evidence type="ECO:0000256" key="1">
    <source>
        <dbReference type="SAM" id="Coils"/>
    </source>
</evidence>
<reference evidence="2" key="1">
    <citation type="submission" date="2023-07" db="EMBL/GenBank/DDBJ databases">
        <title>Dynamics of blaOXA-23 gene transmission in Acinetobacter spp. from contaminated veterinary surfaces.</title>
        <authorList>
            <person name="Moreira Da Silva J."/>
            <person name="Menezes J."/>
            <person name="Fernandes L."/>
            <person name="Marques C."/>
            <person name="Amaral A."/>
            <person name="Timofte D."/>
            <person name="Pomba C."/>
        </authorList>
    </citation>
    <scope>NUCLEOTIDE SEQUENCE</scope>
    <source>
        <strain evidence="2">CMVB11Z4A1</strain>
    </source>
</reference>
<name>A0AAW8AU79_ACILW</name>
<keyword evidence="1" id="KW-0175">Coiled coil</keyword>
<protein>
    <submittedName>
        <fullName evidence="2">Uncharacterized protein</fullName>
    </submittedName>
</protein>
<proteinExistence type="predicted"/>
<dbReference type="AlphaFoldDB" id="A0AAW8AU79"/>
<comment type="caution">
    <text evidence="2">The sequence shown here is derived from an EMBL/GenBank/DDBJ whole genome shotgun (WGS) entry which is preliminary data.</text>
</comment>
<organism evidence="2 3">
    <name type="scientific">Acinetobacter lwoffii</name>
    <dbReference type="NCBI Taxonomy" id="28090"/>
    <lineage>
        <taxon>Bacteria</taxon>
        <taxon>Pseudomonadati</taxon>
        <taxon>Pseudomonadota</taxon>
        <taxon>Gammaproteobacteria</taxon>
        <taxon>Moraxellales</taxon>
        <taxon>Moraxellaceae</taxon>
        <taxon>Acinetobacter</taxon>
    </lineage>
</organism>
<sequence>MKTAEQMTIELQKVFEKLQNKEIDVREASELNNCVGKMIGLAKVELEYHALKKEKPKMAFFGDSKKANQ</sequence>
<evidence type="ECO:0000313" key="2">
    <source>
        <dbReference type="EMBL" id="MDP1446324.1"/>
    </source>
</evidence>